<proteinExistence type="predicted"/>
<dbReference type="Gene3D" id="1.20.120.910">
    <property type="entry name" value="DksA, coiled-coil domain"/>
    <property type="match status" value="1"/>
</dbReference>
<accession>A0A643F8B4</accession>
<comment type="caution">
    <text evidence="6">The sequence shown here is derived from an EMBL/GenBank/DDBJ whole genome shotgun (WGS) entry which is preliminary data.</text>
</comment>
<dbReference type="SUPFAM" id="SSF57716">
    <property type="entry name" value="Glucocorticoid receptor-like (DNA-binding domain)"/>
    <property type="match status" value="1"/>
</dbReference>
<keyword evidence="1" id="KW-0479">Metal-binding</keyword>
<dbReference type="PROSITE" id="PS51128">
    <property type="entry name" value="ZF_DKSA_2"/>
    <property type="match status" value="1"/>
</dbReference>
<keyword evidence="3" id="KW-0862">Zinc</keyword>
<evidence type="ECO:0000256" key="4">
    <source>
        <dbReference type="PROSITE-ProRule" id="PRU00510"/>
    </source>
</evidence>
<keyword evidence="7" id="KW-1185">Reference proteome</keyword>
<evidence type="ECO:0000313" key="7">
    <source>
        <dbReference type="Proteomes" id="UP000430120"/>
    </source>
</evidence>
<keyword evidence="2" id="KW-0863">Zinc-finger</keyword>
<dbReference type="PROSITE" id="PS01102">
    <property type="entry name" value="ZF_DKSA_1"/>
    <property type="match status" value="1"/>
</dbReference>
<evidence type="ECO:0000256" key="3">
    <source>
        <dbReference type="ARBA" id="ARBA00022833"/>
    </source>
</evidence>
<dbReference type="AlphaFoldDB" id="A0A643F8B4"/>
<dbReference type="OrthoDB" id="9811543at2"/>
<feature type="domain" description="Zinc finger DksA/TraR C4-type" evidence="5">
    <location>
        <begin position="88"/>
        <end position="117"/>
    </location>
</feature>
<dbReference type="RefSeq" id="WP_151125336.1">
    <property type="nucleotide sequence ID" value="NZ_CP088081.1"/>
</dbReference>
<name>A0A643F8B4_IDEDE</name>
<dbReference type="InterPro" id="IPR020458">
    <property type="entry name" value="Znf_DskA_TraR_CS"/>
</dbReference>
<evidence type="ECO:0000259" key="5">
    <source>
        <dbReference type="Pfam" id="PF01258"/>
    </source>
</evidence>
<dbReference type="InterPro" id="IPR000962">
    <property type="entry name" value="Znf_DskA_TraR"/>
</dbReference>
<gene>
    <name evidence="6" type="ORF">F7Q92_17265</name>
</gene>
<feature type="zinc finger region" description="dksA C4-type" evidence="4">
    <location>
        <begin position="91"/>
        <end position="115"/>
    </location>
</feature>
<dbReference type="Pfam" id="PF01258">
    <property type="entry name" value="zf-dskA_traR"/>
    <property type="match status" value="1"/>
</dbReference>
<organism evidence="6 7">
    <name type="scientific">Ideonella dechloratans</name>
    <dbReference type="NCBI Taxonomy" id="36863"/>
    <lineage>
        <taxon>Bacteria</taxon>
        <taxon>Pseudomonadati</taxon>
        <taxon>Pseudomonadota</taxon>
        <taxon>Betaproteobacteria</taxon>
        <taxon>Burkholderiales</taxon>
        <taxon>Sphaerotilaceae</taxon>
        <taxon>Ideonella</taxon>
    </lineage>
</organism>
<evidence type="ECO:0000256" key="1">
    <source>
        <dbReference type="ARBA" id="ARBA00022723"/>
    </source>
</evidence>
<evidence type="ECO:0000313" key="6">
    <source>
        <dbReference type="EMBL" id="KAB0576803.1"/>
    </source>
</evidence>
<dbReference type="PANTHER" id="PTHR33823">
    <property type="entry name" value="RNA POLYMERASE-BINDING TRANSCRIPTION FACTOR DKSA-RELATED"/>
    <property type="match status" value="1"/>
</dbReference>
<dbReference type="PANTHER" id="PTHR33823:SF4">
    <property type="entry name" value="GENERAL STRESS PROTEIN 16O"/>
    <property type="match status" value="1"/>
</dbReference>
<evidence type="ECO:0000256" key="2">
    <source>
        <dbReference type="ARBA" id="ARBA00022771"/>
    </source>
</evidence>
<protein>
    <submittedName>
        <fullName evidence="6">TraR/DksA family transcriptional regulator</fullName>
    </submittedName>
</protein>
<reference evidence="6 7" key="1">
    <citation type="submission" date="2019-09" db="EMBL/GenBank/DDBJ databases">
        <title>Draft genome sequences of 48 bacterial type strains from the CCUG.</title>
        <authorList>
            <person name="Tunovic T."/>
            <person name="Pineiro-Iglesias B."/>
            <person name="Unosson C."/>
            <person name="Inganas E."/>
            <person name="Ohlen M."/>
            <person name="Cardew S."/>
            <person name="Jensie-Markopoulos S."/>
            <person name="Salva-Serra F."/>
            <person name="Jaen-Luchoro D."/>
            <person name="Karlsson R."/>
            <person name="Svensson-Stadler L."/>
            <person name="Chun J."/>
            <person name="Moore E."/>
        </authorList>
    </citation>
    <scope>NUCLEOTIDE SEQUENCE [LARGE SCALE GENOMIC DNA]</scope>
    <source>
        <strain evidence="6 7">CCUG 30977</strain>
    </source>
</reference>
<dbReference type="EMBL" id="VZPB01000053">
    <property type="protein sequence ID" value="KAB0576803.1"/>
    <property type="molecule type" value="Genomic_DNA"/>
</dbReference>
<dbReference type="Proteomes" id="UP000430120">
    <property type="component" value="Unassembled WGS sequence"/>
</dbReference>
<dbReference type="GO" id="GO:0008270">
    <property type="term" value="F:zinc ion binding"/>
    <property type="evidence" value="ECO:0007669"/>
    <property type="project" value="UniProtKB-KW"/>
</dbReference>
<sequence>MSTALTPAQRAELGALLIARMATLEEEIAAQEGAGGRVAAAAELLDDSREGGVQREADREVALQRTSQAHGELQRVRDALDRLESPGFGLCSACGEAIGMPRLQAKPWTRHCVACERQMELGQPTPPRL</sequence>